<dbReference type="AlphaFoldDB" id="A0A0F8ZAS5"/>
<comment type="caution">
    <text evidence="1">The sequence shown here is derived from an EMBL/GenBank/DDBJ whole genome shotgun (WGS) entry which is preliminary data.</text>
</comment>
<protein>
    <submittedName>
        <fullName evidence="1">Uncharacterized protein</fullName>
    </submittedName>
</protein>
<dbReference type="EMBL" id="LAZR01061443">
    <property type="protein sequence ID" value="KKK63569.1"/>
    <property type="molecule type" value="Genomic_DNA"/>
</dbReference>
<evidence type="ECO:0000313" key="1">
    <source>
        <dbReference type="EMBL" id="KKK63569.1"/>
    </source>
</evidence>
<reference evidence="1" key="1">
    <citation type="journal article" date="2015" name="Nature">
        <title>Complex archaea that bridge the gap between prokaryotes and eukaryotes.</title>
        <authorList>
            <person name="Spang A."/>
            <person name="Saw J.H."/>
            <person name="Jorgensen S.L."/>
            <person name="Zaremba-Niedzwiedzka K."/>
            <person name="Martijn J."/>
            <person name="Lind A.E."/>
            <person name="van Eijk R."/>
            <person name="Schleper C."/>
            <person name="Guy L."/>
            <person name="Ettema T.J."/>
        </authorList>
    </citation>
    <scope>NUCLEOTIDE SEQUENCE</scope>
</reference>
<gene>
    <name evidence="1" type="ORF">LCGC14_2992990</name>
</gene>
<proteinExistence type="predicted"/>
<sequence>MMDTQTWARIKRAAHGEILILVSDYRDASMRVKQESEIRFHALHELNTKWIKEALYELRDCSIIDTTEYLDIRFRDMAKLN</sequence>
<organism evidence="1">
    <name type="scientific">marine sediment metagenome</name>
    <dbReference type="NCBI Taxonomy" id="412755"/>
    <lineage>
        <taxon>unclassified sequences</taxon>
        <taxon>metagenomes</taxon>
        <taxon>ecological metagenomes</taxon>
    </lineage>
</organism>
<name>A0A0F8ZAS5_9ZZZZ</name>
<accession>A0A0F8ZAS5</accession>